<proteinExistence type="predicted"/>
<sequence>MKRRHFLKNMAAGGIAPYFMGGLPLSAFGQLNETALGDDKVLVVIQMAGGNDGLNTLIPVDQYSRYQSARKNIAIPENKLLSIPQSDKIGIHPSLEKITQLFEEGKGTIIQDVGYPDPDFSHFRSTDIWNTASDSDKHVLSGWAGRYLSIENPDYPNGYPNTNHPDPLSIQIGSVLNTSLQGPVYPMGMAIADPNFFYELIAETPVATTSTYAEKELAFLKQVANQTNQYSGVIRDAGQRITNQSGYPDESLANQLKIVAKLIAGGLRTKFYFVQIGGFDTHDNQVQNGDVTKGEHAELLQKLSEAVFAFTRDLEKQGISERVLTMTYSEFGRRIRSNASLGTDHGAAAPMFLFGSHVNSKVFGENPILPDNPQTEDNVPMQYDFRSVYASVLERWFCLDTGSVSDVMLKPFQSLPLIQGGPCGFITANEPQPEILFKAYPNPFEDFLTIEFESKGGYNYVQVFNSRGQQIGSPVSADYPKGLQNAVLKTSRWPKGMYFLRWQNALEQKVIRIIKI</sequence>
<dbReference type="Pfam" id="PF18962">
    <property type="entry name" value="Por_Secre_tail"/>
    <property type="match status" value="1"/>
</dbReference>
<dbReference type="InterPro" id="IPR026444">
    <property type="entry name" value="Secre_tail"/>
</dbReference>
<evidence type="ECO:0000259" key="1">
    <source>
        <dbReference type="Pfam" id="PF18962"/>
    </source>
</evidence>
<protein>
    <recommendedName>
        <fullName evidence="1">Secretion system C-terminal sorting domain-containing protein</fullName>
    </recommendedName>
</protein>
<gene>
    <name evidence="2" type="ORF">AFM12_17665</name>
</gene>
<evidence type="ECO:0000313" key="3">
    <source>
        <dbReference type="Proteomes" id="UP000050454"/>
    </source>
</evidence>
<keyword evidence="3" id="KW-1185">Reference proteome</keyword>
<dbReference type="PANTHER" id="PTHR43737:SF1">
    <property type="entry name" value="DUF1501 DOMAIN-CONTAINING PROTEIN"/>
    <property type="match status" value="1"/>
</dbReference>
<dbReference type="PANTHER" id="PTHR43737">
    <property type="entry name" value="BLL7424 PROTEIN"/>
    <property type="match status" value="1"/>
</dbReference>
<comment type="caution">
    <text evidence="2">The sequence shown here is derived from an EMBL/GenBank/DDBJ whole genome shotgun (WGS) entry which is preliminary data.</text>
</comment>
<feature type="domain" description="Secretion system C-terminal sorting" evidence="1">
    <location>
        <begin position="440"/>
        <end position="511"/>
    </location>
</feature>
<accession>A0A0P7C4Y2</accession>
<organism evidence="2 3">
    <name type="scientific">Jiulongibacter sediminis</name>
    <dbReference type="NCBI Taxonomy" id="1605367"/>
    <lineage>
        <taxon>Bacteria</taxon>
        <taxon>Pseudomonadati</taxon>
        <taxon>Bacteroidota</taxon>
        <taxon>Cytophagia</taxon>
        <taxon>Cytophagales</taxon>
        <taxon>Leadbetterellaceae</taxon>
        <taxon>Jiulongibacter</taxon>
    </lineage>
</organism>
<dbReference type="InterPro" id="IPR010869">
    <property type="entry name" value="DUF1501"/>
</dbReference>
<dbReference type="NCBIfam" id="TIGR04183">
    <property type="entry name" value="Por_Secre_tail"/>
    <property type="match status" value="1"/>
</dbReference>
<dbReference type="Proteomes" id="UP000050454">
    <property type="component" value="Unassembled WGS sequence"/>
</dbReference>
<name>A0A0P7C4Y2_9BACT</name>
<reference evidence="2 3" key="1">
    <citation type="submission" date="2015-07" db="EMBL/GenBank/DDBJ databases">
        <title>The draft genome sequence of Leadbetterella sp. JN14-9.</title>
        <authorList>
            <person name="Liu Y."/>
            <person name="Du J."/>
            <person name="Shao Z."/>
        </authorList>
    </citation>
    <scope>NUCLEOTIDE SEQUENCE [LARGE SCALE GENOMIC DNA]</scope>
    <source>
        <strain evidence="2 3">JN14-9</strain>
    </source>
</reference>
<dbReference type="PATRIC" id="fig|1605367.3.peg.967"/>
<dbReference type="EMBL" id="LGTQ01000013">
    <property type="protein sequence ID" value="KPM47050.1"/>
    <property type="molecule type" value="Genomic_DNA"/>
</dbReference>
<dbReference type="AlphaFoldDB" id="A0A0P7C4Y2"/>
<dbReference type="Pfam" id="PF07394">
    <property type="entry name" value="DUF1501"/>
    <property type="match status" value="1"/>
</dbReference>
<dbReference type="RefSeq" id="WP_055151126.1">
    <property type="nucleotide sequence ID" value="NZ_JXSZ01000013.1"/>
</dbReference>
<dbReference type="OrthoDB" id="9779968at2"/>
<dbReference type="STRING" id="1605367.AFM12_17665"/>
<evidence type="ECO:0000313" key="2">
    <source>
        <dbReference type="EMBL" id="KPM47050.1"/>
    </source>
</evidence>